<keyword evidence="3" id="KW-1185">Reference proteome</keyword>
<dbReference type="OrthoDB" id="3057168at2759"/>
<evidence type="ECO:0000259" key="1">
    <source>
        <dbReference type="Pfam" id="PF09994"/>
    </source>
</evidence>
<dbReference type="AlphaFoldDB" id="U4LMB4"/>
<accession>U4LMB4</accession>
<dbReference type="PANTHER" id="PTHR33840">
    <property type="match status" value="1"/>
</dbReference>
<dbReference type="Proteomes" id="UP000018144">
    <property type="component" value="Unassembled WGS sequence"/>
</dbReference>
<dbReference type="InterPro" id="IPR018712">
    <property type="entry name" value="Tle1-like_cat"/>
</dbReference>
<gene>
    <name evidence="2" type="ORF">PCON_01294</name>
</gene>
<proteinExistence type="predicted"/>
<evidence type="ECO:0000313" key="3">
    <source>
        <dbReference type="Proteomes" id="UP000018144"/>
    </source>
</evidence>
<sequence>MKRLILCCDGTWQDSDGGVIEDPTNITRIVRALKSQAADGTHQIVYYQSGVGTGGTVDRLVGGGTGQGLSEHVREGYGFISHNYHPGDTIHLFGFSRGAYTARSICGLICRLGVLTKRGMDDFYNIYQAYISGRLRDQAYLDELQTREKGALVIPNVEVTTIGCFDTVGSLGIPTLPIPFFGRALSGVVNAKKYLFHDTDLSPKVLHAFHALALDEKRAPFTPALWYKAPDNTTTELRQCWFPGVHTNVGGGYPDQEIADMTLAWMIERTKDFLDWDYSYLRCIYKNGGNRREWAEGMIYNSRTGMMKLSGMARRTPKGYHEEKGDTGEFMHVSVRVRRTVCPEWKCKALDGWSWNSQQKAWVASKDPSKVVKEDWLGDTEMELAGKEVVEKLLGWAFPGDIDATNDPDSVVG</sequence>
<evidence type="ECO:0000313" key="2">
    <source>
        <dbReference type="EMBL" id="CCX15030.1"/>
    </source>
</evidence>
<feature type="domain" description="T6SS Phospholipase effector Tle1-like catalytic" evidence="1">
    <location>
        <begin position="2"/>
        <end position="268"/>
    </location>
</feature>
<protein>
    <submittedName>
        <fullName evidence="2">Similar to Uncharacterized protein YEL023C acc. no. P39992</fullName>
    </submittedName>
</protein>
<dbReference type="Pfam" id="PF09994">
    <property type="entry name" value="T6SS_Tle1-like_cat"/>
    <property type="match status" value="1"/>
</dbReference>
<dbReference type="OMA" id="EWIHESV"/>
<dbReference type="EMBL" id="HF936128">
    <property type="protein sequence ID" value="CCX15030.1"/>
    <property type="molecule type" value="Genomic_DNA"/>
</dbReference>
<dbReference type="PANTHER" id="PTHR33840:SF1">
    <property type="entry name" value="TLE1 PHOSPHOLIPASE DOMAIN-CONTAINING PROTEIN"/>
    <property type="match status" value="1"/>
</dbReference>
<name>U4LMB4_PYROM</name>
<dbReference type="STRING" id="1076935.U4LMB4"/>
<organism evidence="2 3">
    <name type="scientific">Pyronema omphalodes (strain CBS 100304)</name>
    <name type="common">Pyronema confluens</name>
    <dbReference type="NCBI Taxonomy" id="1076935"/>
    <lineage>
        <taxon>Eukaryota</taxon>
        <taxon>Fungi</taxon>
        <taxon>Dikarya</taxon>
        <taxon>Ascomycota</taxon>
        <taxon>Pezizomycotina</taxon>
        <taxon>Pezizomycetes</taxon>
        <taxon>Pezizales</taxon>
        <taxon>Pyronemataceae</taxon>
        <taxon>Pyronema</taxon>
    </lineage>
</organism>
<dbReference type="eggNOG" id="ENOG502QSYI">
    <property type="taxonomic scope" value="Eukaryota"/>
</dbReference>
<reference evidence="2 3" key="1">
    <citation type="journal article" date="2013" name="PLoS Genet.">
        <title>The genome and development-dependent transcriptomes of Pyronema confluens: a window into fungal evolution.</title>
        <authorList>
            <person name="Traeger S."/>
            <person name="Altegoer F."/>
            <person name="Freitag M."/>
            <person name="Gabaldon T."/>
            <person name="Kempken F."/>
            <person name="Kumar A."/>
            <person name="Marcet-Houben M."/>
            <person name="Poggeler S."/>
            <person name="Stajich J.E."/>
            <person name="Nowrousian M."/>
        </authorList>
    </citation>
    <scope>NUCLEOTIDE SEQUENCE [LARGE SCALE GENOMIC DNA]</scope>
    <source>
        <strain evidence="3">CBS 100304</strain>
        <tissue evidence="2">Vegetative mycelium</tissue>
    </source>
</reference>